<sequence length="281" mass="32510">MKIIQEQNVEAFTLSIQDLLLQREAENNLPLGILKRIQESSSNEDSLLIKIEEEGRPVFMTMRTPPHLWILPSIPAVTSIHIKSLARYLFENQYEVPGILGEGEAVQHFIDEWVTITGKNPIIHMRQGIYRLNKLQPIHMKEGELIEAEESDFDLIKKWLTWFGEETNEGTIKERTAEIAEEMIRTRRMHLWIVNGEAVSMVSRARVTPNGATINAVFTPDEFKRRGYATQAVWTLTKKLLDQGYEFCSLYTDLDNHSSNSIYKKIGYEWIGNSIVYHFID</sequence>
<feature type="domain" description="N-acetyltransferase" evidence="1">
    <location>
        <begin position="143"/>
        <end position="281"/>
    </location>
</feature>
<dbReference type="GO" id="GO:0016747">
    <property type="term" value="F:acyltransferase activity, transferring groups other than amino-acyl groups"/>
    <property type="evidence" value="ECO:0007669"/>
    <property type="project" value="InterPro"/>
</dbReference>
<dbReference type="Pfam" id="PF08445">
    <property type="entry name" value="FR47"/>
    <property type="match status" value="1"/>
</dbReference>
<dbReference type="InterPro" id="IPR013653">
    <property type="entry name" value="GCN5-like_dom"/>
</dbReference>
<evidence type="ECO:0000259" key="1">
    <source>
        <dbReference type="PROSITE" id="PS51186"/>
    </source>
</evidence>
<dbReference type="PROSITE" id="PS51186">
    <property type="entry name" value="GNAT"/>
    <property type="match status" value="1"/>
</dbReference>
<name>I0JSH0_HALH3</name>
<dbReference type="EMBL" id="HE717023">
    <property type="protein sequence ID" value="CCG47092.1"/>
    <property type="molecule type" value="Genomic_DNA"/>
</dbReference>
<reference evidence="2 3" key="1">
    <citation type="journal article" date="2013" name="Environ. Microbiol.">
        <title>Chloride and organic osmolytes: a hybrid strategy to cope with elevated salinities by the moderately halophilic, chloride-dependent bacterium Halobacillus halophilus.</title>
        <authorList>
            <person name="Saum S.H."/>
            <person name="Pfeiffer F."/>
            <person name="Palm P."/>
            <person name="Rampp M."/>
            <person name="Schuster S.C."/>
            <person name="Muller V."/>
            <person name="Oesterhelt D."/>
        </authorList>
    </citation>
    <scope>NUCLEOTIDE SEQUENCE [LARGE SCALE GENOMIC DNA]</scope>
    <source>
        <strain evidence="3">ATCC 35676 / DSM 2266 / JCM 20832 / KCTC 3685 / LMG 17431 / NBRC 102448 / NCIMB 2269</strain>
    </source>
</reference>
<dbReference type="Gene3D" id="3.40.630.30">
    <property type="match status" value="1"/>
</dbReference>
<keyword evidence="3" id="KW-1185">Reference proteome</keyword>
<dbReference type="InterPro" id="IPR000182">
    <property type="entry name" value="GNAT_dom"/>
</dbReference>
<dbReference type="AlphaFoldDB" id="I0JSH0"/>
<dbReference type="STRING" id="866895.HBHAL_4754"/>
<dbReference type="eggNOG" id="COG3393">
    <property type="taxonomic scope" value="Bacteria"/>
</dbReference>
<evidence type="ECO:0000313" key="2">
    <source>
        <dbReference type="EMBL" id="CCG47092.1"/>
    </source>
</evidence>
<dbReference type="HOGENOM" id="CLU_064724_2_0_9"/>
<protein>
    <submittedName>
        <fullName evidence="2">Acetyltransferase, GNAT family</fullName>
    </submittedName>
</protein>
<accession>I0JSH0</accession>
<gene>
    <name evidence="2" type="ordered locus">HBHAL_4754</name>
</gene>
<proteinExistence type="predicted"/>
<dbReference type="Proteomes" id="UP000007397">
    <property type="component" value="Chromosome"/>
</dbReference>
<dbReference type="PATRIC" id="fig|866895.3.peg.3791"/>
<dbReference type="InterPro" id="IPR016181">
    <property type="entry name" value="Acyl_CoA_acyltransferase"/>
</dbReference>
<dbReference type="RefSeq" id="WP_014644976.1">
    <property type="nucleotide sequence ID" value="NC_017668.1"/>
</dbReference>
<dbReference type="SUPFAM" id="SSF55729">
    <property type="entry name" value="Acyl-CoA N-acyltransferases (Nat)"/>
    <property type="match status" value="1"/>
</dbReference>
<dbReference type="KEGG" id="hhd:HBHAL_4754"/>
<organism evidence="2 3">
    <name type="scientific">Halobacillus halophilus (strain ATCC 35676 / DSM 2266 / JCM 20832 / KCTC 3685 / LMG 17431 / NBRC 102448 / NCIMB 2269)</name>
    <name type="common">Sporosarcina halophila</name>
    <dbReference type="NCBI Taxonomy" id="866895"/>
    <lineage>
        <taxon>Bacteria</taxon>
        <taxon>Bacillati</taxon>
        <taxon>Bacillota</taxon>
        <taxon>Bacilli</taxon>
        <taxon>Bacillales</taxon>
        <taxon>Bacillaceae</taxon>
        <taxon>Halobacillus</taxon>
    </lineage>
</organism>
<evidence type="ECO:0000313" key="3">
    <source>
        <dbReference type="Proteomes" id="UP000007397"/>
    </source>
</evidence>